<keyword evidence="3" id="KW-1185">Reference proteome</keyword>
<keyword evidence="1" id="KW-1133">Transmembrane helix</keyword>
<feature type="transmembrane region" description="Helical" evidence="1">
    <location>
        <begin position="144"/>
        <end position="169"/>
    </location>
</feature>
<dbReference type="RefSeq" id="WP_091580089.1">
    <property type="nucleotide sequence ID" value="NZ_FNDU01000001.1"/>
</dbReference>
<proteinExistence type="predicted"/>
<protein>
    <submittedName>
        <fullName evidence="2">Peptidase M50B-like</fullName>
    </submittedName>
</protein>
<feature type="transmembrane region" description="Helical" evidence="1">
    <location>
        <begin position="190"/>
        <end position="212"/>
    </location>
</feature>
<keyword evidence="1" id="KW-0472">Membrane</keyword>
<evidence type="ECO:0000313" key="2">
    <source>
        <dbReference type="EMBL" id="SDH46994.1"/>
    </source>
</evidence>
<feature type="transmembrane region" description="Helical" evidence="1">
    <location>
        <begin position="68"/>
        <end position="88"/>
    </location>
</feature>
<gene>
    <name evidence="2" type="ORF">SAMN05216352_101390</name>
</gene>
<feature type="transmembrane region" description="Helical" evidence="1">
    <location>
        <begin position="94"/>
        <end position="113"/>
    </location>
</feature>
<dbReference type="PANTHER" id="PTHR33979">
    <property type="entry name" value="OS02G0221600 PROTEIN"/>
    <property type="match status" value="1"/>
</dbReference>
<dbReference type="Proteomes" id="UP000199017">
    <property type="component" value="Unassembled WGS sequence"/>
</dbReference>
<reference evidence="2 3" key="1">
    <citation type="submission" date="2016-10" db="EMBL/GenBank/DDBJ databases">
        <authorList>
            <person name="de Groot N.N."/>
        </authorList>
    </citation>
    <scope>NUCLEOTIDE SEQUENCE [LARGE SCALE GENOMIC DNA]</scope>
    <source>
        <strain evidence="3">P4B,CCM 7963,CECT 7998,DSM 25260,IBRC-M 10614,KCTC 13821</strain>
    </source>
</reference>
<evidence type="ECO:0000256" key="1">
    <source>
        <dbReference type="SAM" id="Phobius"/>
    </source>
</evidence>
<keyword evidence="1" id="KW-0812">Transmembrane</keyword>
<dbReference type="EMBL" id="FNDU01000001">
    <property type="protein sequence ID" value="SDH46994.1"/>
    <property type="molecule type" value="Genomic_DNA"/>
</dbReference>
<sequence length="227" mass="25709">METIFIIVVIGFLMYIPVIGPYFSLFNTLVHESGHAVTALLTGGEVKSISLFSSTEGVAATHHHRPGLILTSLSGYPFASILSVLFIYMVEKEWYLGAGISLLVLLGYNLIFWVRNLFGIFWILSILTGTYLLWYQSYVDALEYLIIGISLVLWIQAFFSCWHIFLISLKTPKHAGDASVLARLTFIPAQLWGFLFLLQGTLLFMIGCGIWFDVDLLSNWREVIQLW</sequence>
<evidence type="ECO:0000313" key="3">
    <source>
        <dbReference type="Proteomes" id="UP000199017"/>
    </source>
</evidence>
<feature type="transmembrane region" description="Helical" evidence="1">
    <location>
        <begin position="120"/>
        <end position="138"/>
    </location>
</feature>
<dbReference type="STRING" id="930129.SAMN05216352_101390"/>
<dbReference type="AlphaFoldDB" id="A0A1G8CNM8"/>
<accession>A0A1G8CNM8</accession>
<dbReference type="OrthoDB" id="158445at2"/>
<dbReference type="InterPro" id="IPR049500">
    <property type="entry name" value="Peptidase_M50B-like"/>
</dbReference>
<organism evidence="2 3">
    <name type="scientific">Alteribacillus bidgolensis</name>
    <dbReference type="NCBI Taxonomy" id="930129"/>
    <lineage>
        <taxon>Bacteria</taxon>
        <taxon>Bacillati</taxon>
        <taxon>Bacillota</taxon>
        <taxon>Bacilli</taxon>
        <taxon>Bacillales</taxon>
        <taxon>Bacillaceae</taxon>
        <taxon>Alteribacillus</taxon>
    </lineage>
</organism>
<dbReference type="Pfam" id="PF13398">
    <property type="entry name" value="Peptidase_M50B"/>
    <property type="match status" value="1"/>
</dbReference>
<feature type="transmembrane region" description="Helical" evidence="1">
    <location>
        <begin position="6"/>
        <end position="25"/>
    </location>
</feature>
<name>A0A1G8CNM8_9BACI</name>
<dbReference type="PANTHER" id="PTHR33979:SF2">
    <property type="entry name" value="PEPTIDASE M50B-LIKE-DOMAIN-CONTAINING PROTEIN"/>
    <property type="match status" value="1"/>
</dbReference>